<dbReference type="OMA" id="MFDCECF"/>
<dbReference type="PANTHER" id="PTHR31903:SF19">
    <property type="match status" value="1"/>
</dbReference>
<organism evidence="2">
    <name type="scientific">Brassica napus</name>
    <name type="common">Rape</name>
    <dbReference type="NCBI Taxonomy" id="3708"/>
    <lineage>
        <taxon>Eukaryota</taxon>
        <taxon>Viridiplantae</taxon>
        <taxon>Streptophyta</taxon>
        <taxon>Embryophyta</taxon>
        <taxon>Tracheophyta</taxon>
        <taxon>Spermatophyta</taxon>
        <taxon>Magnoliopsida</taxon>
        <taxon>eudicotyledons</taxon>
        <taxon>Gunneridae</taxon>
        <taxon>Pentapetalae</taxon>
        <taxon>rosids</taxon>
        <taxon>malvids</taxon>
        <taxon>Brassicales</taxon>
        <taxon>Brassicaceae</taxon>
        <taxon>Brassiceae</taxon>
        <taxon>Brassica</taxon>
    </lineage>
</organism>
<name>A0A817BIU7_BRANA</name>
<feature type="compositionally biased region" description="Pro residues" evidence="1">
    <location>
        <begin position="11"/>
        <end position="24"/>
    </location>
</feature>
<dbReference type="EMBL" id="HG994364">
    <property type="protein sequence ID" value="CAF2349030.1"/>
    <property type="molecule type" value="Genomic_DNA"/>
</dbReference>
<dbReference type="Gramene" id="CDX69671">
    <property type="protein sequence ID" value="CDX69671"/>
    <property type="gene ID" value="GSBRNA2T00135698001"/>
</dbReference>
<feature type="region of interest" description="Disordered" evidence="1">
    <location>
        <begin position="177"/>
        <end position="201"/>
    </location>
</feature>
<feature type="compositionally biased region" description="Basic residues" evidence="1">
    <location>
        <begin position="150"/>
        <end position="161"/>
    </location>
</feature>
<dbReference type="Proteomes" id="UP001295469">
    <property type="component" value="Chromosome A10"/>
</dbReference>
<dbReference type="AlphaFoldDB" id="A0A817BIU7"/>
<protein>
    <submittedName>
        <fullName evidence="2">(rape) hypothetical protein</fullName>
    </submittedName>
</protein>
<dbReference type="PANTHER" id="PTHR31903">
    <property type="entry name" value="F12F1.11-RELATED"/>
    <property type="match status" value="1"/>
</dbReference>
<sequence length="252" mass="27867">MKMKKKGKVYPSPPPSTQPPPPTPSSSSSSHYLNEDHSLSVLRLLPATILVLVTVLSPEDREVLAYLITRGTATISADSNKKKAATKKKKNKSSRNHKPPVFDCECFDCYTSYWLRWDSSPNRELIHDIIEAFENHHLATGGEDSAASRNKSKRGKKKEKPGRRVVEPEPVIEAAVLESHVSSPDNSPGRLSGAEVAERVEEEEVVREEEEEATVVLPAAAASVHKGLARKVLPDVLGLFNSSFWRLWNPNA</sequence>
<reference evidence="2" key="1">
    <citation type="submission" date="2021-01" db="EMBL/GenBank/DDBJ databases">
        <authorList>
            <consortium name="Genoscope - CEA"/>
            <person name="William W."/>
        </authorList>
    </citation>
    <scope>NUCLEOTIDE SEQUENCE</scope>
</reference>
<evidence type="ECO:0000313" key="2">
    <source>
        <dbReference type="EMBL" id="CAF2349030.1"/>
    </source>
</evidence>
<gene>
    <name evidence="2" type="ORF">DARMORV10_A10P25110.1</name>
</gene>
<accession>A0A817BIU7</accession>
<proteinExistence type="predicted"/>
<feature type="region of interest" description="Disordered" evidence="1">
    <location>
        <begin position="77"/>
        <end position="97"/>
    </location>
</feature>
<evidence type="ECO:0000256" key="1">
    <source>
        <dbReference type="SAM" id="MobiDB-lite"/>
    </source>
</evidence>
<feature type="compositionally biased region" description="Basic residues" evidence="1">
    <location>
        <begin position="82"/>
        <end position="97"/>
    </location>
</feature>
<feature type="region of interest" description="Disordered" evidence="1">
    <location>
        <begin position="1"/>
        <end position="32"/>
    </location>
</feature>
<feature type="region of interest" description="Disordered" evidence="1">
    <location>
        <begin position="140"/>
        <end position="165"/>
    </location>
</feature>